<dbReference type="EMBL" id="CAJFDH010000006">
    <property type="protein sequence ID" value="CAD5229058.1"/>
    <property type="molecule type" value="Genomic_DNA"/>
</dbReference>
<dbReference type="Proteomes" id="UP000783686">
    <property type="component" value="Unassembled WGS sequence"/>
</dbReference>
<keyword evidence="5" id="KW-0472">Membrane</keyword>
<feature type="coiled-coil region" evidence="6">
    <location>
        <begin position="2"/>
        <end position="36"/>
    </location>
</feature>
<dbReference type="AlphaFoldDB" id="A0A811LNP0"/>
<sequence length="621" mass="72499">MTEELQKTIDEQRSQLENYEKKLKDVVIAYKSLQTEKDALHAALVALGEKSENNSEVEESPQNEPVNEVDSLKQAITTLTKESKKKELVFQADKKLLLSKNEKLQTMVDSLQVNNSKPKDMQKYMEKIRRLEEDKEKLLADHGAMLNNMQKRYAEEVTKVKKCEQTISNLYKQIHEKDQQLQANSTIVTQFEKVQDEMLRWKKQAESTPRESILIHQLEELKKTHKEELELERNRRSASKTVDENKEGRITELEQRVEDLTNKTVTLEHDKFTLKEQLEYLEKSNTVTVSSEVLPQKNLKLAFIKMFEKLKATDGFDVYNVLSIERPSVLPSVSEVHGNHIESTASCDKCHESNKELQYFKSVITHLQTQVKMLEESQEQSRKSHEDVAKSLRNRIIELEHNQEKTYSELTSETKRKVTELEQELQKQRERMVMVIEEKNREIEIVKHTIEQMRKTHISHDPIDPSPDLFNSSVDNMNSVLNSSFDEDAFSSHPRKKSSTQFGDFRNVYYEEQIQKLESEINELRNVLRLSELKIGDMEQASLTKDMQYLQIIEALKEEVRVLEGKLNLQKTDTNMEYLRNIFVQFMNSNSSTGRKCVLRAMALVLKLTPTEMKKLEKLSI</sequence>
<reference evidence="8" key="1">
    <citation type="submission" date="2020-09" db="EMBL/GenBank/DDBJ databases">
        <authorList>
            <person name="Kikuchi T."/>
        </authorList>
    </citation>
    <scope>NUCLEOTIDE SEQUENCE</scope>
    <source>
        <strain evidence="8">SH1</strain>
    </source>
</reference>
<evidence type="ECO:0000313" key="9">
    <source>
        <dbReference type="Proteomes" id="UP000614601"/>
    </source>
</evidence>
<dbReference type="PROSITE" id="PS50913">
    <property type="entry name" value="GRIP"/>
    <property type="match status" value="1"/>
</dbReference>
<dbReference type="InterPro" id="IPR000237">
    <property type="entry name" value="GRIP_dom"/>
</dbReference>
<dbReference type="Proteomes" id="UP000614601">
    <property type="component" value="Unassembled WGS sequence"/>
</dbReference>
<keyword evidence="3" id="KW-0963">Cytoplasm</keyword>
<organism evidence="8 9">
    <name type="scientific">Bursaphelenchus okinawaensis</name>
    <dbReference type="NCBI Taxonomy" id="465554"/>
    <lineage>
        <taxon>Eukaryota</taxon>
        <taxon>Metazoa</taxon>
        <taxon>Ecdysozoa</taxon>
        <taxon>Nematoda</taxon>
        <taxon>Chromadorea</taxon>
        <taxon>Rhabditida</taxon>
        <taxon>Tylenchina</taxon>
        <taxon>Tylenchomorpha</taxon>
        <taxon>Aphelenchoidea</taxon>
        <taxon>Aphelenchoididae</taxon>
        <taxon>Bursaphelenchus</taxon>
    </lineage>
</organism>
<evidence type="ECO:0000256" key="5">
    <source>
        <dbReference type="ARBA" id="ARBA00023136"/>
    </source>
</evidence>
<evidence type="ECO:0000256" key="2">
    <source>
        <dbReference type="ARBA" id="ARBA00004496"/>
    </source>
</evidence>
<name>A0A811LNP0_9BILA</name>
<accession>A0A811LNP0</accession>
<dbReference type="PANTHER" id="PTHR23157:SF25">
    <property type="entry name" value="GRIP AND COILED-COIL DOMAIN-CONTAINING PROTEIN 1"/>
    <property type="match status" value="1"/>
</dbReference>
<protein>
    <recommendedName>
        <fullName evidence="7">GRIP domain-containing protein</fullName>
    </recommendedName>
</protein>
<evidence type="ECO:0000256" key="4">
    <source>
        <dbReference type="ARBA" id="ARBA00023054"/>
    </source>
</evidence>
<dbReference type="SMART" id="SM00755">
    <property type="entry name" value="Grip"/>
    <property type="match status" value="1"/>
</dbReference>
<evidence type="ECO:0000259" key="7">
    <source>
        <dbReference type="PROSITE" id="PS50913"/>
    </source>
</evidence>
<dbReference type="Pfam" id="PF01465">
    <property type="entry name" value="GRIP"/>
    <property type="match status" value="1"/>
</dbReference>
<feature type="coiled-coil region" evidence="6">
    <location>
        <begin position="121"/>
        <end position="180"/>
    </location>
</feature>
<keyword evidence="9" id="KW-1185">Reference proteome</keyword>
<comment type="caution">
    <text evidence="8">The sequence shown here is derived from an EMBL/GenBank/DDBJ whole genome shotgun (WGS) entry which is preliminary data.</text>
</comment>
<dbReference type="OrthoDB" id="9898580at2759"/>
<evidence type="ECO:0000256" key="6">
    <source>
        <dbReference type="SAM" id="Coils"/>
    </source>
</evidence>
<feature type="coiled-coil region" evidence="6">
    <location>
        <begin position="507"/>
        <end position="573"/>
    </location>
</feature>
<evidence type="ECO:0000256" key="3">
    <source>
        <dbReference type="ARBA" id="ARBA00022490"/>
    </source>
</evidence>
<feature type="coiled-coil region" evidence="6">
    <location>
        <begin position="382"/>
        <end position="456"/>
    </location>
</feature>
<comment type="subcellular location">
    <subcellularLocation>
        <location evidence="2">Cytoplasm</location>
    </subcellularLocation>
    <subcellularLocation>
        <location evidence="1">Endomembrane system</location>
        <topology evidence="1">Peripheral membrane protein</topology>
    </subcellularLocation>
</comment>
<dbReference type="GO" id="GO:0005794">
    <property type="term" value="C:Golgi apparatus"/>
    <property type="evidence" value="ECO:0007669"/>
    <property type="project" value="TreeGrafter"/>
</dbReference>
<evidence type="ECO:0000256" key="1">
    <source>
        <dbReference type="ARBA" id="ARBA00004184"/>
    </source>
</evidence>
<gene>
    <name evidence="8" type="ORF">BOKJ2_LOCUS13117</name>
</gene>
<dbReference type="InterPro" id="IPR051952">
    <property type="entry name" value="Golgi-autophagy_related"/>
</dbReference>
<dbReference type="PANTHER" id="PTHR23157">
    <property type="entry name" value="GRIP AND COILED-COIL DOMAIN-CONTAINING PROTEIN 1"/>
    <property type="match status" value="1"/>
</dbReference>
<proteinExistence type="predicted"/>
<feature type="coiled-coil region" evidence="6">
    <location>
        <begin position="215"/>
        <end position="270"/>
    </location>
</feature>
<keyword evidence="4 6" id="KW-0175">Coiled coil</keyword>
<evidence type="ECO:0000313" key="8">
    <source>
        <dbReference type="EMBL" id="CAD5229058.1"/>
    </source>
</evidence>
<feature type="domain" description="GRIP" evidence="7">
    <location>
        <begin position="569"/>
        <end position="619"/>
    </location>
</feature>
<dbReference type="EMBL" id="CAJFCW020000006">
    <property type="protein sequence ID" value="CAG9125644.1"/>
    <property type="molecule type" value="Genomic_DNA"/>
</dbReference>